<proteinExistence type="predicted"/>
<dbReference type="OrthoDB" id="9774475at2"/>
<evidence type="ECO:0000313" key="1">
    <source>
        <dbReference type="EMBL" id="GEN63567.1"/>
    </source>
</evidence>
<sequence length="72" mass="7987">MRGKTERYLVALPLTDEQMQQFYNYSAGEISAANLIRVVGAACSMTAHGGRQYDLEKVAPRPICESNYGLCE</sequence>
<reference evidence="1 2" key="1">
    <citation type="submission" date="2019-07" db="EMBL/GenBank/DDBJ databases">
        <title>Whole genome shotgun sequence of Acetobacter oeni NBRC 105207.</title>
        <authorList>
            <person name="Hosoyama A."/>
            <person name="Uohara A."/>
            <person name="Ohji S."/>
            <person name="Ichikawa N."/>
        </authorList>
    </citation>
    <scope>NUCLEOTIDE SEQUENCE [LARGE SCALE GENOMIC DNA]</scope>
    <source>
        <strain evidence="1 2">NBRC 105207</strain>
    </source>
</reference>
<dbReference type="RefSeq" id="WP_146888292.1">
    <property type="nucleotide sequence ID" value="NZ_BJYG01000021.1"/>
</dbReference>
<comment type="caution">
    <text evidence="1">The sequence shown here is derived from an EMBL/GenBank/DDBJ whole genome shotgun (WGS) entry which is preliminary data.</text>
</comment>
<accession>A0A511XKT2</accession>
<protein>
    <submittedName>
        <fullName evidence="1">Uncharacterized protein</fullName>
    </submittedName>
</protein>
<keyword evidence="2" id="KW-1185">Reference proteome</keyword>
<dbReference type="EMBL" id="BJYG01000021">
    <property type="protein sequence ID" value="GEN63567.1"/>
    <property type="molecule type" value="Genomic_DNA"/>
</dbReference>
<dbReference type="Proteomes" id="UP000321746">
    <property type="component" value="Unassembled WGS sequence"/>
</dbReference>
<organism evidence="1 2">
    <name type="scientific">Acetobacter oeni</name>
    <dbReference type="NCBI Taxonomy" id="304077"/>
    <lineage>
        <taxon>Bacteria</taxon>
        <taxon>Pseudomonadati</taxon>
        <taxon>Pseudomonadota</taxon>
        <taxon>Alphaproteobacteria</taxon>
        <taxon>Acetobacterales</taxon>
        <taxon>Acetobacteraceae</taxon>
        <taxon>Acetobacter</taxon>
    </lineage>
</organism>
<dbReference type="AlphaFoldDB" id="A0A511XKT2"/>
<evidence type="ECO:0000313" key="2">
    <source>
        <dbReference type="Proteomes" id="UP000321746"/>
    </source>
</evidence>
<name>A0A511XKT2_9PROT</name>
<gene>
    <name evidence="1" type="ORF">AOE01nite_17910</name>
</gene>